<dbReference type="Gene3D" id="3.20.20.70">
    <property type="entry name" value="Aldolase class I"/>
    <property type="match status" value="1"/>
</dbReference>
<dbReference type="SFLD" id="SFLDG01072">
    <property type="entry name" value="dehydrogenase_like"/>
    <property type="match status" value="1"/>
</dbReference>
<dbReference type="NCBIfam" id="TIGR04085">
    <property type="entry name" value="rSAM_more_4Fe4S"/>
    <property type="match status" value="1"/>
</dbReference>
<dbReference type="KEGG" id="sacz:AOT14_07710"/>
<proteinExistence type="inferred from homology"/>
<dbReference type="InterPro" id="IPR023885">
    <property type="entry name" value="4Fe4S-binding_SPASM_dom"/>
</dbReference>
<gene>
    <name evidence="8" type="primary">chuR</name>
    <name evidence="8" type="ORF">AOT14_07710</name>
</gene>
<sequence length="420" mass="47995">MEDGPRLDRSRLLEGGRYRFHAMVKPAGSECNIDCHYCFYLHKSKLLDQGPRPRMDDATLAQHIRQYIEAQDGDEVVFSWQGGEPTLMGLDFYRRVVELQQAHARPGQRIENDLQTNGLLLDAEWIAFLKAHRFHVGLSIDGPRELHDTYRRARNDKPTFDYVMRAAALLREAEIPFAALCVVNRTNARRARDVYRFLVDEVGTWRVQFTPAVEPVSFMQVAPAKLPHDQAPRQHERRARPGIEGAIVTEWSVDPVDYGQFLIAVWDEWMRTDIGRVHVNLFETAVAQAAGLPAQMCTQGEFCGKAVAVEHDGEVFACDHFVYPEYRSGNIRHQHLGNLAFSPAQMKFGMDKRDTLPRQCMDCDYLKLCYGECPKNRLIRTDDGEPGLNYLCSGLYAFYRHIDPDVVRILQRIGGQSGAR</sequence>
<dbReference type="PROSITE" id="PS51918">
    <property type="entry name" value="RADICAL_SAM"/>
    <property type="match status" value="1"/>
</dbReference>
<evidence type="ECO:0000313" key="9">
    <source>
        <dbReference type="Proteomes" id="UP000061010"/>
    </source>
</evidence>
<dbReference type="InterPro" id="IPR058240">
    <property type="entry name" value="rSAM_sf"/>
</dbReference>
<dbReference type="Proteomes" id="UP000061010">
    <property type="component" value="Chromosome"/>
</dbReference>
<dbReference type="InterPro" id="IPR023867">
    <property type="entry name" value="Sulphatase_maturase_rSAM"/>
</dbReference>
<dbReference type="Pfam" id="PF04055">
    <property type="entry name" value="Radical_SAM"/>
    <property type="match status" value="1"/>
</dbReference>
<dbReference type="SFLD" id="SFLDF00285">
    <property type="entry name" value="anaerobic_Ser-type_sulfatase-m"/>
    <property type="match status" value="1"/>
</dbReference>
<dbReference type="Pfam" id="PF13186">
    <property type="entry name" value="SPASM"/>
    <property type="match status" value="1"/>
</dbReference>
<dbReference type="CDD" id="cd21120">
    <property type="entry name" value="SPASM_anSME"/>
    <property type="match status" value="1"/>
</dbReference>
<evidence type="ECO:0000256" key="4">
    <source>
        <dbReference type="ARBA" id="ARBA00022723"/>
    </source>
</evidence>
<dbReference type="SFLD" id="SFLDG01067">
    <property type="entry name" value="SPASM/twitch_domain_containing"/>
    <property type="match status" value="1"/>
</dbReference>
<name>A0A0R0DU18_9GAMM</name>
<keyword evidence="9" id="KW-1185">Reference proteome</keyword>
<organism evidence="8 9">
    <name type="scientific">Stenotrophomonas acidaminiphila</name>
    <dbReference type="NCBI Taxonomy" id="128780"/>
    <lineage>
        <taxon>Bacteria</taxon>
        <taxon>Pseudomonadati</taxon>
        <taxon>Pseudomonadota</taxon>
        <taxon>Gammaproteobacteria</taxon>
        <taxon>Lysobacterales</taxon>
        <taxon>Lysobacteraceae</taxon>
        <taxon>Stenotrophomonas</taxon>
    </lineage>
</organism>
<keyword evidence="5" id="KW-0408">Iron</keyword>
<accession>A0A0R0DU18</accession>
<dbReference type="SUPFAM" id="SSF102114">
    <property type="entry name" value="Radical SAM enzymes"/>
    <property type="match status" value="1"/>
</dbReference>
<evidence type="ECO:0000256" key="2">
    <source>
        <dbReference type="ARBA" id="ARBA00022485"/>
    </source>
</evidence>
<dbReference type="SFLD" id="SFLDS00029">
    <property type="entry name" value="Radical_SAM"/>
    <property type="match status" value="1"/>
</dbReference>
<dbReference type="AlphaFoldDB" id="A0A0R0DU18"/>
<dbReference type="InterPro" id="IPR007197">
    <property type="entry name" value="rSAM"/>
</dbReference>
<keyword evidence="6" id="KW-0411">Iron-sulfur</keyword>
<dbReference type="InterPro" id="IPR013785">
    <property type="entry name" value="Aldolase_TIM"/>
</dbReference>
<reference evidence="8 9" key="1">
    <citation type="journal article" date="2015" name="Genome Announc.">
        <title>Complete Genome Sequencing of Stenotrophomonas acidaminiphila ZAC14D2_NAIMI4_2, a Multidrug-Resistant Strain Isolated from Sediments of a Polluted River in Mexico, Uncovers New Antibiotic Resistance Genes and a Novel Class-II Lasso Peptide Biosynthesis Gene Cluster.</title>
        <authorList>
            <person name="Vinuesa P."/>
            <person name="Ochoa-Sanchez L.E."/>
        </authorList>
    </citation>
    <scope>NUCLEOTIDE SEQUENCE [LARGE SCALE GENOMIC DNA]</scope>
    <source>
        <strain evidence="8 9">ZAC14D2_NAIMI4_2</strain>
    </source>
</reference>
<keyword evidence="2" id="KW-0004">4Fe-4S</keyword>
<dbReference type="InterPro" id="IPR047207">
    <property type="entry name" value="SPASM_anSME"/>
</dbReference>
<dbReference type="GO" id="GO:0016491">
    <property type="term" value="F:oxidoreductase activity"/>
    <property type="evidence" value="ECO:0007669"/>
    <property type="project" value="InterPro"/>
</dbReference>
<evidence type="ECO:0000256" key="1">
    <source>
        <dbReference type="ARBA" id="ARBA00001966"/>
    </source>
</evidence>
<dbReference type="GO" id="GO:0046872">
    <property type="term" value="F:metal ion binding"/>
    <property type="evidence" value="ECO:0007669"/>
    <property type="project" value="UniProtKB-KW"/>
</dbReference>
<dbReference type="PANTHER" id="PTHR43273:SF3">
    <property type="entry name" value="ANAEROBIC SULFATASE-MATURATING ENZYME HOMOLOG ASLB-RELATED"/>
    <property type="match status" value="1"/>
</dbReference>
<comment type="similarity">
    <text evidence="7">Belongs to the radical SAM superfamily. Anaerobic sulfatase-maturating enzyme family.</text>
</comment>
<keyword evidence="3" id="KW-0949">S-adenosyl-L-methionine</keyword>
<evidence type="ECO:0000256" key="3">
    <source>
        <dbReference type="ARBA" id="ARBA00022691"/>
    </source>
</evidence>
<evidence type="ECO:0000256" key="6">
    <source>
        <dbReference type="ARBA" id="ARBA00023014"/>
    </source>
</evidence>
<protein>
    <submittedName>
        <fullName evidence="8">Anaerobic sulfatase-maturating enzyme</fullName>
    </submittedName>
</protein>
<dbReference type="PANTHER" id="PTHR43273">
    <property type="entry name" value="ANAEROBIC SULFATASE-MATURATING ENZYME HOMOLOG ASLB-RELATED"/>
    <property type="match status" value="1"/>
</dbReference>
<evidence type="ECO:0000256" key="7">
    <source>
        <dbReference type="ARBA" id="ARBA00023601"/>
    </source>
</evidence>
<evidence type="ECO:0000256" key="5">
    <source>
        <dbReference type="ARBA" id="ARBA00023004"/>
    </source>
</evidence>
<dbReference type="CDD" id="cd01335">
    <property type="entry name" value="Radical_SAM"/>
    <property type="match status" value="1"/>
</dbReference>
<dbReference type="PATRIC" id="fig|128780.6.peg.780"/>
<evidence type="ECO:0000313" key="8">
    <source>
        <dbReference type="EMBL" id="ALJ27207.1"/>
    </source>
</evidence>
<keyword evidence="4" id="KW-0479">Metal-binding</keyword>
<dbReference type="InterPro" id="IPR034491">
    <property type="entry name" value="Anaerob_Ser_sulfatase-maturase"/>
</dbReference>
<dbReference type="SFLD" id="SFLDG01384">
    <property type="entry name" value="thioether_bond_formation_requi"/>
    <property type="match status" value="1"/>
</dbReference>
<comment type="cofactor">
    <cofactor evidence="1">
        <name>[4Fe-4S] cluster</name>
        <dbReference type="ChEBI" id="CHEBI:49883"/>
    </cofactor>
</comment>
<dbReference type="NCBIfam" id="TIGR03942">
    <property type="entry name" value="sulfatase_rSAM"/>
    <property type="match status" value="1"/>
</dbReference>
<dbReference type="EMBL" id="CP012900">
    <property type="protein sequence ID" value="ALJ27207.1"/>
    <property type="molecule type" value="Genomic_DNA"/>
</dbReference>
<dbReference type="GO" id="GO:0051539">
    <property type="term" value="F:4 iron, 4 sulfur cluster binding"/>
    <property type="evidence" value="ECO:0007669"/>
    <property type="project" value="UniProtKB-KW"/>
</dbReference>
<dbReference type="SFLD" id="SFLDG01386">
    <property type="entry name" value="main_SPASM_domain-containing"/>
    <property type="match status" value="1"/>
</dbReference>